<dbReference type="EMBL" id="BQNB010009363">
    <property type="protein sequence ID" value="GJS62483.1"/>
    <property type="molecule type" value="Genomic_DNA"/>
</dbReference>
<keyword evidence="2" id="KW-1185">Reference proteome</keyword>
<dbReference type="Proteomes" id="UP001151760">
    <property type="component" value="Unassembled WGS sequence"/>
</dbReference>
<name>A0ABQ4XBW0_9ASTR</name>
<evidence type="ECO:0000313" key="1">
    <source>
        <dbReference type="EMBL" id="GJS62483.1"/>
    </source>
</evidence>
<proteinExistence type="predicted"/>
<evidence type="ECO:0000313" key="2">
    <source>
        <dbReference type="Proteomes" id="UP001151760"/>
    </source>
</evidence>
<gene>
    <name evidence="1" type="ORF">Tco_0657267</name>
</gene>
<organism evidence="1 2">
    <name type="scientific">Tanacetum coccineum</name>
    <dbReference type="NCBI Taxonomy" id="301880"/>
    <lineage>
        <taxon>Eukaryota</taxon>
        <taxon>Viridiplantae</taxon>
        <taxon>Streptophyta</taxon>
        <taxon>Embryophyta</taxon>
        <taxon>Tracheophyta</taxon>
        <taxon>Spermatophyta</taxon>
        <taxon>Magnoliopsida</taxon>
        <taxon>eudicotyledons</taxon>
        <taxon>Gunneridae</taxon>
        <taxon>Pentapetalae</taxon>
        <taxon>asterids</taxon>
        <taxon>campanulids</taxon>
        <taxon>Asterales</taxon>
        <taxon>Asteraceae</taxon>
        <taxon>Asteroideae</taxon>
        <taxon>Anthemideae</taxon>
        <taxon>Anthemidinae</taxon>
        <taxon>Tanacetum</taxon>
    </lineage>
</organism>
<reference evidence="1" key="1">
    <citation type="journal article" date="2022" name="Int. J. Mol. Sci.">
        <title>Draft Genome of Tanacetum Coccineum: Genomic Comparison of Closely Related Tanacetum-Family Plants.</title>
        <authorList>
            <person name="Yamashiro T."/>
            <person name="Shiraishi A."/>
            <person name="Nakayama K."/>
            <person name="Satake H."/>
        </authorList>
    </citation>
    <scope>NUCLEOTIDE SEQUENCE</scope>
</reference>
<protein>
    <submittedName>
        <fullName evidence="1">Uncharacterized protein</fullName>
    </submittedName>
</protein>
<reference evidence="1" key="2">
    <citation type="submission" date="2022-01" db="EMBL/GenBank/DDBJ databases">
        <authorList>
            <person name="Yamashiro T."/>
            <person name="Shiraishi A."/>
            <person name="Satake H."/>
            <person name="Nakayama K."/>
        </authorList>
    </citation>
    <scope>NUCLEOTIDE SEQUENCE</scope>
</reference>
<sequence>MLCSLTYIYHLKESLIENVLGSFRGSRVVKTLDNALIFACQIHQLSQELFEYVIGTCPKKVAMKDDNKAPLLPLARPSAFVVPFLQILPYIPPTDKDLEILFQRMFNEYFDQSTDGEPVPMATVVNATFVSTIHLFFIRMFKIHLLQVIHCHPHKCILQSFLKVLPADQLSKTPQLLLENGPRITLLIISRPELQICRCCRDKKDCLVSKPWQDEIHEFGSTLIMSEIKLDWLAVGFKEATKEARTHIYSTSHIRHHFHSRASGKWLVDIYFVDGNKLSTAVSSQKLFPREHFISSSPTTWDDEVKPETLQMPSRRRG</sequence>
<comment type="caution">
    <text evidence="1">The sequence shown here is derived from an EMBL/GenBank/DDBJ whole genome shotgun (WGS) entry which is preliminary data.</text>
</comment>
<accession>A0ABQ4XBW0</accession>